<dbReference type="Proteomes" id="UP001597451">
    <property type="component" value="Unassembled WGS sequence"/>
</dbReference>
<dbReference type="InterPro" id="IPR047057">
    <property type="entry name" value="MerR_fam"/>
</dbReference>
<organism evidence="6 7">
    <name type="scientific">Oceanobacillus kapialis</name>
    <dbReference type="NCBI Taxonomy" id="481353"/>
    <lineage>
        <taxon>Bacteria</taxon>
        <taxon>Bacillati</taxon>
        <taxon>Bacillota</taxon>
        <taxon>Bacilli</taxon>
        <taxon>Bacillales</taxon>
        <taxon>Bacillaceae</taxon>
        <taxon>Oceanobacillus</taxon>
    </lineage>
</organism>
<gene>
    <name evidence="6" type="ORF">ACFSUN_06955</name>
</gene>
<keyword evidence="2" id="KW-0805">Transcription regulation</keyword>
<keyword evidence="7" id="KW-1185">Reference proteome</keyword>
<dbReference type="Gene3D" id="1.10.1660.10">
    <property type="match status" value="1"/>
</dbReference>
<keyword evidence="4" id="KW-0804">Transcription</keyword>
<dbReference type="InterPro" id="IPR009061">
    <property type="entry name" value="DNA-bd_dom_put_sf"/>
</dbReference>
<dbReference type="Gene3D" id="1.10.1240.10">
    <property type="entry name" value="Methionine synthase domain"/>
    <property type="match status" value="1"/>
</dbReference>
<evidence type="ECO:0000313" key="7">
    <source>
        <dbReference type="Proteomes" id="UP001597451"/>
    </source>
</evidence>
<evidence type="ECO:0000256" key="2">
    <source>
        <dbReference type="ARBA" id="ARBA00023015"/>
    </source>
</evidence>
<dbReference type="InterPro" id="IPR036594">
    <property type="entry name" value="Meth_synthase_dom"/>
</dbReference>
<evidence type="ECO:0000313" key="6">
    <source>
        <dbReference type="EMBL" id="MFD2628523.1"/>
    </source>
</evidence>
<evidence type="ECO:0000256" key="3">
    <source>
        <dbReference type="ARBA" id="ARBA00023125"/>
    </source>
</evidence>
<evidence type="ECO:0000256" key="1">
    <source>
        <dbReference type="ARBA" id="ARBA00022491"/>
    </source>
</evidence>
<dbReference type="SMART" id="SM00422">
    <property type="entry name" value="HTH_MERR"/>
    <property type="match status" value="1"/>
</dbReference>
<evidence type="ECO:0000259" key="5">
    <source>
        <dbReference type="PROSITE" id="PS50937"/>
    </source>
</evidence>
<feature type="domain" description="HTH merR-type" evidence="5">
    <location>
        <begin position="9"/>
        <end position="78"/>
    </location>
</feature>
<dbReference type="PANTHER" id="PTHR30204">
    <property type="entry name" value="REDOX-CYCLING DRUG-SENSING TRANSCRIPTIONAL ACTIVATOR SOXR"/>
    <property type="match status" value="1"/>
</dbReference>
<comment type="caution">
    <text evidence="6">The sequence shown here is derived from an EMBL/GenBank/DDBJ whole genome shotgun (WGS) entry which is preliminary data.</text>
</comment>
<dbReference type="RefSeq" id="WP_379561239.1">
    <property type="nucleotide sequence ID" value="NZ_JBHUMX010000014.1"/>
</dbReference>
<dbReference type="InterPro" id="IPR000551">
    <property type="entry name" value="MerR-type_HTH_dom"/>
</dbReference>
<dbReference type="EMBL" id="JBHUMX010000014">
    <property type="protein sequence ID" value="MFD2628523.1"/>
    <property type="molecule type" value="Genomic_DNA"/>
</dbReference>
<dbReference type="Pfam" id="PF13411">
    <property type="entry name" value="MerR_1"/>
    <property type="match status" value="1"/>
</dbReference>
<evidence type="ECO:0000256" key="4">
    <source>
        <dbReference type="ARBA" id="ARBA00023163"/>
    </source>
</evidence>
<dbReference type="PROSITE" id="PS50937">
    <property type="entry name" value="HTH_MERR_2"/>
    <property type="match status" value="1"/>
</dbReference>
<reference evidence="7" key="1">
    <citation type="journal article" date="2019" name="Int. J. Syst. Evol. Microbiol.">
        <title>The Global Catalogue of Microorganisms (GCM) 10K type strain sequencing project: providing services to taxonomists for standard genome sequencing and annotation.</title>
        <authorList>
            <consortium name="The Broad Institute Genomics Platform"/>
            <consortium name="The Broad Institute Genome Sequencing Center for Infectious Disease"/>
            <person name="Wu L."/>
            <person name="Ma J."/>
        </authorList>
    </citation>
    <scope>NUCLEOTIDE SEQUENCE [LARGE SCALE GENOMIC DNA]</scope>
    <source>
        <strain evidence="7">TISTR 1858</strain>
    </source>
</reference>
<proteinExistence type="predicted"/>
<sequence length="306" mass="35167">MRITQKKKEYYIKEAAELTGLSKQVIRKWEDRYCSLTPKRKENGYRVYNQEDIKKLIKIKAYQKQGYTLQEAVNNVHSEMERNHYNSREKNLDFFILDLIEKGKRCDEAGLNQALRQSYHYYGMENFLKEIVIPFLIEVGNRWERGEWEAFQESVVSLVIRDFLIEIRRSFHYSETAPLILGACLPGEQHEIPVHIILLECLLKGWKTKLVGASPAPGSIESLVRGLRPRKVLLSATTSIPFEQNPSLLGMLDSFAGKHPEIHFYLGGYGAMTFATGKQLQHLTLTNSIKEVITLEPLVGTSFPSS</sequence>
<name>A0ABW5PZ42_9BACI</name>
<dbReference type="Pfam" id="PF02607">
    <property type="entry name" value="B12-binding_2"/>
    <property type="match status" value="1"/>
</dbReference>
<dbReference type="SUPFAM" id="SSF46955">
    <property type="entry name" value="Putative DNA-binding domain"/>
    <property type="match status" value="1"/>
</dbReference>
<accession>A0ABW5PZ42</accession>
<dbReference type="Gene3D" id="3.40.50.280">
    <property type="entry name" value="Cobalamin-binding domain"/>
    <property type="match status" value="1"/>
</dbReference>
<keyword evidence="1" id="KW-0678">Repressor</keyword>
<keyword evidence="3" id="KW-0238">DNA-binding</keyword>
<dbReference type="InterPro" id="IPR003759">
    <property type="entry name" value="Cbl-bd_cap"/>
</dbReference>
<dbReference type="PANTHER" id="PTHR30204:SF69">
    <property type="entry name" value="MERR-FAMILY TRANSCRIPTIONAL REGULATOR"/>
    <property type="match status" value="1"/>
</dbReference>
<protein>
    <submittedName>
        <fullName evidence="6">MerR family transcriptional regulator</fullName>
    </submittedName>
</protein>